<dbReference type="RefSeq" id="WP_039260282.1">
    <property type="nucleotide sequence ID" value="NZ_JDRY01000174.1"/>
</dbReference>
<protein>
    <submittedName>
        <fullName evidence="1">Uncharacterized protein</fullName>
    </submittedName>
</protein>
<dbReference type="AlphaFoldDB" id="A0A0A0HYA7"/>
<organism evidence="1 2">
    <name type="scientific">Clostridium botulinum C/D str. DC5</name>
    <dbReference type="NCBI Taxonomy" id="1443128"/>
    <lineage>
        <taxon>Bacteria</taxon>
        <taxon>Bacillati</taxon>
        <taxon>Bacillota</taxon>
        <taxon>Clostridia</taxon>
        <taxon>Eubacteriales</taxon>
        <taxon>Clostridiaceae</taxon>
        <taxon>Clostridium</taxon>
    </lineage>
</organism>
<proteinExistence type="predicted"/>
<dbReference type="Proteomes" id="UP000030014">
    <property type="component" value="Unassembled WGS sequence"/>
</dbReference>
<dbReference type="EMBL" id="JDRY01000174">
    <property type="protein sequence ID" value="KGM93051.1"/>
    <property type="molecule type" value="Genomic_DNA"/>
</dbReference>
<sequence length="174" mass="20301">MDLDLNNKLNNNYFKSNYKKDAILLKAYAISKHNLKTLSKNSIRDFDFQISFGYFVGSIGDIYPDEILDYHIDAPKIFGTIKECSQEIFNISIDYWQKLHEDKSKLSNDDWVKTYVYIKDPSIGMTRDEILVSTWGKPDNIHTTTSQYGTDEQWVYGSSRYIYFENGVVTTIQN</sequence>
<gene>
    <name evidence="1" type="ORF">Z955_16110</name>
</gene>
<name>A0A0A0HYA7_CLOBO</name>
<evidence type="ECO:0000313" key="2">
    <source>
        <dbReference type="Proteomes" id="UP000030014"/>
    </source>
</evidence>
<comment type="caution">
    <text evidence="1">The sequence shown here is derived from an EMBL/GenBank/DDBJ whole genome shotgun (WGS) entry which is preliminary data.</text>
</comment>
<evidence type="ECO:0000313" key="1">
    <source>
        <dbReference type="EMBL" id="KGM93051.1"/>
    </source>
</evidence>
<reference evidence="1 2" key="1">
    <citation type="submission" date="2014-01" db="EMBL/GenBank/DDBJ databases">
        <title>Plasmidome dynamics in the species complex Clostridium novyi sensu lato converts strains of independent lineages into distinctly different pathogens.</title>
        <authorList>
            <person name="Skarin H."/>
            <person name="Segerman B."/>
        </authorList>
    </citation>
    <scope>NUCLEOTIDE SEQUENCE [LARGE SCALE GENOMIC DNA]</scope>
    <source>
        <strain evidence="1 2">DC5</strain>
    </source>
</reference>
<accession>A0A0A0HYA7</accession>